<accession>A0ACC2CKJ2</accession>
<organism evidence="1 2">
    <name type="scientific">Diphasiastrum complanatum</name>
    <name type="common">Issler's clubmoss</name>
    <name type="synonym">Lycopodium complanatum</name>
    <dbReference type="NCBI Taxonomy" id="34168"/>
    <lineage>
        <taxon>Eukaryota</taxon>
        <taxon>Viridiplantae</taxon>
        <taxon>Streptophyta</taxon>
        <taxon>Embryophyta</taxon>
        <taxon>Tracheophyta</taxon>
        <taxon>Lycopodiopsida</taxon>
        <taxon>Lycopodiales</taxon>
        <taxon>Lycopodiaceae</taxon>
        <taxon>Lycopodioideae</taxon>
        <taxon>Diphasiastrum</taxon>
    </lineage>
</organism>
<name>A0ACC2CKJ2_DIPCM</name>
<keyword evidence="2" id="KW-1185">Reference proteome</keyword>
<evidence type="ECO:0000313" key="2">
    <source>
        <dbReference type="Proteomes" id="UP001162992"/>
    </source>
</evidence>
<reference evidence="2" key="1">
    <citation type="journal article" date="2024" name="Proc. Natl. Acad. Sci. U.S.A.">
        <title>Extraordinary preservation of gene collinearity over three hundred million years revealed in homosporous lycophytes.</title>
        <authorList>
            <person name="Li C."/>
            <person name="Wickell D."/>
            <person name="Kuo L.Y."/>
            <person name="Chen X."/>
            <person name="Nie B."/>
            <person name="Liao X."/>
            <person name="Peng D."/>
            <person name="Ji J."/>
            <person name="Jenkins J."/>
            <person name="Williams M."/>
            <person name="Shu S."/>
            <person name="Plott C."/>
            <person name="Barry K."/>
            <person name="Rajasekar S."/>
            <person name="Grimwood J."/>
            <person name="Han X."/>
            <person name="Sun S."/>
            <person name="Hou Z."/>
            <person name="He W."/>
            <person name="Dai G."/>
            <person name="Sun C."/>
            <person name="Schmutz J."/>
            <person name="Leebens-Mack J.H."/>
            <person name="Li F.W."/>
            <person name="Wang L."/>
        </authorList>
    </citation>
    <scope>NUCLEOTIDE SEQUENCE [LARGE SCALE GENOMIC DNA]</scope>
    <source>
        <strain evidence="2">cv. PW_Plant_1</strain>
    </source>
</reference>
<proteinExistence type="predicted"/>
<gene>
    <name evidence="1" type="ORF">O6H91_10G096400</name>
</gene>
<dbReference type="Proteomes" id="UP001162992">
    <property type="component" value="Chromosome 10"/>
</dbReference>
<protein>
    <submittedName>
        <fullName evidence="1">Uncharacterized protein</fullName>
    </submittedName>
</protein>
<sequence length="170" mass="19673">MAADYFTKALSKDHNIKINNILNLKIKSIFDPLDRFLEPFDRFPVWDNAPSRQFAQDVSAIASTRVDWLETPEAHIFKADLPGLQKEEVKVQVEDGRTLQISGERKKEEVEKDKWHRVERTQGSFLRRFRLPENAKVEEVKAKVEDGVLTVTVPKIEKPRHEVKPIEISG</sequence>
<comment type="caution">
    <text evidence="1">The sequence shown here is derived from an EMBL/GenBank/DDBJ whole genome shotgun (WGS) entry which is preliminary data.</text>
</comment>
<evidence type="ECO:0000313" key="1">
    <source>
        <dbReference type="EMBL" id="KAJ7542237.1"/>
    </source>
</evidence>
<dbReference type="EMBL" id="CM055101">
    <property type="protein sequence ID" value="KAJ7542237.1"/>
    <property type="molecule type" value="Genomic_DNA"/>
</dbReference>